<proteinExistence type="predicted"/>
<organism evidence="1 2">
    <name type="scientific">Mesorhizobium delmotii</name>
    <dbReference type="NCBI Taxonomy" id="1631247"/>
    <lineage>
        <taxon>Bacteria</taxon>
        <taxon>Pseudomonadati</taxon>
        <taxon>Pseudomonadota</taxon>
        <taxon>Alphaproteobacteria</taxon>
        <taxon>Hyphomicrobiales</taxon>
        <taxon>Phyllobacteriaceae</taxon>
        <taxon>Mesorhizobium</taxon>
    </lineage>
</organism>
<keyword evidence="2" id="KW-1185">Reference proteome</keyword>
<accession>A0A2P9ADX4</accession>
<name>A0A2P9ADX4_9HYPH</name>
<dbReference type="EMBL" id="FUIG01000013">
    <property type="protein sequence ID" value="SJM29338.1"/>
    <property type="molecule type" value="Genomic_DNA"/>
</dbReference>
<sequence length="61" mass="6885">MLPVGPFPGRLIPLLVKVHAIAVPVQKPEFIQLNQLTCRFAVLKRKAIAYTFCLSFSQFDI</sequence>
<evidence type="ECO:0000313" key="1">
    <source>
        <dbReference type="EMBL" id="SJM29338.1"/>
    </source>
</evidence>
<dbReference type="Proteomes" id="UP000245698">
    <property type="component" value="Unassembled WGS sequence"/>
</dbReference>
<dbReference type="AlphaFoldDB" id="A0A2P9ADX4"/>
<evidence type="ECO:0000313" key="2">
    <source>
        <dbReference type="Proteomes" id="UP000245698"/>
    </source>
</evidence>
<gene>
    <name evidence="1" type="ORF">BQ8482_111268</name>
</gene>
<reference evidence="2" key="1">
    <citation type="submission" date="2016-12" db="EMBL/GenBank/DDBJ databases">
        <authorList>
            <person name="Brunel B."/>
        </authorList>
    </citation>
    <scope>NUCLEOTIDE SEQUENCE [LARGE SCALE GENOMIC DNA]</scope>
</reference>
<protein>
    <submittedName>
        <fullName evidence="1">Uncharacterized protein</fullName>
    </submittedName>
</protein>